<evidence type="ECO:0000256" key="1">
    <source>
        <dbReference type="ARBA" id="ARBA00004251"/>
    </source>
</evidence>
<dbReference type="InterPro" id="IPR013106">
    <property type="entry name" value="Ig_V-set"/>
</dbReference>
<evidence type="ECO:0000313" key="13">
    <source>
        <dbReference type="Proteomes" id="UP000261480"/>
    </source>
</evidence>
<reference evidence="12" key="1">
    <citation type="submission" date="2025-08" db="UniProtKB">
        <authorList>
            <consortium name="Ensembl"/>
        </authorList>
    </citation>
    <scope>IDENTIFICATION</scope>
</reference>
<evidence type="ECO:0000256" key="4">
    <source>
        <dbReference type="ARBA" id="ARBA00022729"/>
    </source>
</evidence>
<dbReference type="Gene3D" id="2.60.40.10">
    <property type="entry name" value="Immunoglobulins"/>
    <property type="match status" value="1"/>
</dbReference>
<protein>
    <recommendedName>
        <fullName evidence="11">Ig-like domain-containing protein</fullName>
    </recommendedName>
</protein>
<evidence type="ECO:0000256" key="3">
    <source>
        <dbReference type="ARBA" id="ARBA00022692"/>
    </source>
</evidence>
<keyword evidence="3" id="KW-0812">Transmembrane</keyword>
<dbReference type="Ensembl" id="ENSPMET00000032863.1">
    <property type="protein sequence ID" value="ENSPMEP00000015132.1"/>
    <property type="gene ID" value="ENSPMEG00000017612.1"/>
</dbReference>
<dbReference type="InterPro" id="IPR007110">
    <property type="entry name" value="Ig-like_dom"/>
</dbReference>
<dbReference type="PROSITE" id="PS50835">
    <property type="entry name" value="IG_LIKE"/>
    <property type="match status" value="1"/>
</dbReference>
<keyword evidence="2" id="KW-1003">Cell membrane</keyword>
<dbReference type="PANTHER" id="PTHR25466:SF14">
    <property type="entry name" value="BUTYROPHILIN SUBFAMILY 2 MEMBER A2-LIKE-RELATED"/>
    <property type="match status" value="1"/>
</dbReference>
<dbReference type="Pfam" id="PF07686">
    <property type="entry name" value="V-set"/>
    <property type="match status" value="1"/>
</dbReference>
<dbReference type="GO" id="GO:0009897">
    <property type="term" value="C:external side of plasma membrane"/>
    <property type="evidence" value="ECO:0007669"/>
    <property type="project" value="TreeGrafter"/>
</dbReference>
<evidence type="ECO:0000256" key="2">
    <source>
        <dbReference type="ARBA" id="ARBA00022475"/>
    </source>
</evidence>
<dbReference type="AlphaFoldDB" id="A0A3B3XJD1"/>
<dbReference type="InterPro" id="IPR051713">
    <property type="entry name" value="T-cell_Activation_Regulation"/>
</dbReference>
<keyword evidence="9" id="KW-0325">Glycoprotein</keyword>
<evidence type="ECO:0000256" key="5">
    <source>
        <dbReference type="ARBA" id="ARBA00022989"/>
    </source>
</evidence>
<dbReference type="GO" id="GO:0031295">
    <property type="term" value="P:T cell costimulation"/>
    <property type="evidence" value="ECO:0007669"/>
    <property type="project" value="TreeGrafter"/>
</dbReference>
<keyword evidence="5" id="KW-1133">Transmembrane helix</keyword>
<keyword evidence="10" id="KW-0393">Immunoglobulin domain</keyword>
<feature type="domain" description="Ig-like" evidence="11">
    <location>
        <begin position="1"/>
        <end position="96"/>
    </location>
</feature>
<keyword evidence="7" id="KW-1015">Disulfide bond</keyword>
<dbReference type="GO" id="GO:0007166">
    <property type="term" value="P:cell surface receptor signaling pathway"/>
    <property type="evidence" value="ECO:0007669"/>
    <property type="project" value="TreeGrafter"/>
</dbReference>
<sequence length="111" mass="13236">MESVLLSCRTTEDLDGDVRVEWRDSRDKKVHVYQNGSDQPGEQDQFYRTRTKMDENLLENKDLSLTLRRPRERDSNTYICRVYSRDGDVLMEKDIQLQVKGQWFKCIFPIS</sequence>
<dbReference type="InterPro" id="IPR036179">
    <property type="entry name" value="Ig-like_dom_sf"/>
</dbReference>
<dbReference type="InterPro" id="IPR013783">
    <property type="entry name" value="Ig-like_fold"/>
</dbReference>
<keyword evidence="13" id="KW-1185">Reference proteome</keyword>
<keyword evidence="4" id="KW-0732">Signal</keyword>
<evidence type="ECO:0000256" key="9">
    <source>
        <dbReference type="ARBA" id="ARBA00023180"/>
    </source>
</evidence>
<dbReference type="Proteomes" id="UP000261480">
    <property type="component" value="Unplaced"/>
</dbReference>
<name>A0A3B3XJD1_9TELE</name>
<evidence type="ECO:0000256" key="7">
    <source>
        <dbReference type="ARBA" id="ARBA00023157"/>
    </source>
</evidence>
<reference evidence="12" key="2">
    <citation type="submission" date="2025-09" db="UniProtKB">
        <authorList>
            <consortium name="Ensembl"/>
        </authorList>
    </citation>
    <scope>IDENTIFICATION</scope>
</reference>
<keyword evidence="6" id="KW-0472">Membrane</keyword>
<comment type="subcellular location">
    <subcellularLocation>
        <location evidence="1">Cell membrane</location>
        <topology evidence="1">Single-pass type I membrane protein</topology>
    </subcellularLocation>
</comment>
<evidence type="ECO:0000256" key="8">
    <source>
        <dbReference type="ARBA" id="ARBA00023170"/>
    </source>
</evidence>
<evidence type="ECO:0000256" key="10">
    <source>
        <dbReference type="ARBA" id="ARBA00023319"/>
    </source>
</evidence>
<dbReference type="GO" id="GO:0071222">
    <property type="term" value="P:cellular response to lipopolysaccharide"/>
    <property type="evidence" value="ECO:0007669"/>
    <property type="project" value="TreeGrafter"/>
</dbReference>
<dbReference type="SUPFAM" id="SSF48726">
    <property type="entry name" value="Immunoglobulin"/>
    <property type="match status" value="1"/>
</dbReference>
<evidence type="ECO:0000259" key="11">
    <source>
        <dbReference type="PROSITE" id="PS50835"/>
    </source>
</evidence>
<accession>A0A3B3XJD1</accession>
<dbReference type="GO" id="GO:0006955">
    <property type="term" value="P:immune response"/>
    <property type="evidence" value="ECO:0007669"/>
    <property type="project" value="TreeGrafter"/>
</dbReference>
<evidence type="ECO:0000313" key="12">
    <source>
        <dbReference type="Ensembl" id="ENSPMEP00000015132.1"/>
    </source>
</evidence>
<keyword evidence="8" id="KW-0675">Receptor</keyword>
<organism evidence="12 13">
    <name type="scientific">Poecilia mexicana</name>
    <dbReference type="NCBI Taxonomy" id="48701"/>
    <lineage>
        <taxon>Eukaryota</taxon>
        <taxon>Metazoa</taxon>
        <taxon>Chordata</taxon>
        <taxon>Craniata</taxon>
        <taxon>Vertebrata</taxon>
        <taxon>Euteleostomi</taxon>
        <taxon>Actinopterygii</taxon>
        <taxon>Neopterygii</taxon>
        <taxon>Teleostei</taxon>
        <taxon>Neoteleostei</taxon>
        <taxon>Acanthomorphata</taxon>
        <taxon>Ovalentaria</taxon>
        <taxon>Atherinomorphae</taxon>
        <taxon>Cyprinodontiformes</taxon>
        <taxon>Poeciliidae</taxon>
        <taxon>Poeciliinae</taxon>
        <taxon>Poecilia</taxon>
    </lineage>
</organism>
<proteinExistence type="predicted"/>
<dbReference type="GO" id="GO:0042102">
    <property type="term" value="P:positive regulation of T cell proliferation"/>
    <property type="evidence" value="ECO:0007669"/>
    <property type="project" value="TreeGrafter"/>
</dbReference>
<evidence type="ECO:0000256" key="6">
    <source>
        <dbReference type="ARBA" id="ARBA00023136"/>
    </source>
</evidence>
<dbReference type="GO" id="GO:0042130">
    <property type="term" value="P:negative regulation of T cell proliferation"/>
    <property type="evidence" value="ECO:0007669"/>
    <property type="project" value="TreeGrafter"/>
</dbReference>
<dbReference type="PANTHER" id="PTHR25466">
    <property type="entry name" value="T-LYMPHOCYTE ACTIVATION ANTIGEN"/>
    <property type="match status" value="1"/>
</dbReference>